<keyword evidence="2" id="KW-1003">Cell membrane</keyword>
<evidence type="ECO:0000256" key="5">
    <source>
        <dbReference type="ARBA" id="ARBA00023136"/>
    </source>
</evidence>
<evidence type="ECO:0000256" key="4">
    <source>
        <dbReference type="ARBA" id="ARBA00022989"/>
    </source>
</evidence>
<dbReference type="EMBL" id="CADCVN010000280">
    <property type="protein sequence ID" value="CAA9476332.1"/>
    <property type="molecule type" value="Genomic_DNA"/>
</dbReference>
<feature type="transmembrane region" description="Helical" evidence="6">
    <location>
        <begin position="357"/>
        <end position="378"/>
    </location>
</feature>
<dbReference type="PANTHER" id="PTHR30572:SF18">
    <property type="entry name" value="ABC-TYPE MACROLIDE FAMILY EXPORT SYSTEM PERMEASE COMPONENT 2"/>
    <property type="match status" value="1"/>
</dbReference>
<feature type="transmembrane region" description="Helical" evidence="6">
    <location>
        <begin position="390"/>
        <end position="414"/>
    </location>
</feature>
<protein>
    <recommendedName>
        <fullName evidence="10">ABC transporter, permease protein</fullName>
    </recommendedName>
</protein>
<accession>A0A6J4RLA5</accession>
<evidence type="ECO:0000259" key="7">
    <source>
        <dbReference type="Pfam" id="PF02687"/>
    </source>
</evidence>
<dbReference type="InterPro" id="IPR050250">
    <property type="entry name" value="Macrolide_Exporter_MacB"/>
</dbReference>
<organism evidence="9">
    <name type="scientific">uncultured Segetibacter sp</name>
    <dbReference type="NCBI Taxonomy" id="481133"/>
    <lineage>
        <taxon>Bacteria</taxon>
        <taxon>Pseudomonadati</taxon>
        <taxon>Bacteroidota</taxon>
        <taxon>Chitinophagia</taxon>
        <taxon>Chitinophagales</taxon>
        <taxon>Chitinophagaceae</taxon>
        <taxon>Segetibacter</taxon>
        <taxon>environmental samples</taxon>
    </lineage>
</organism>
<evidence type="ECO:0000256" key="2">
    <source>
        <dbReference type="ARBA" id="ARBA00022475"/>
    </source>
</evidence>
<dbReference type="Pfam" id="PF02687">
    <property type="entry name" value="FtsX"/>
    <property type="match status" value="2"/>
</dbReference>
<gene>
    <name evidence="9" type="ORF">AVDCRST_MAG96-737</name>
</gene>
<evidence type="ECO:0000256" key="6">
    <source>
        <dbReference type="SAM" id="Phobius"/>
    </source>
</evidence>
<feature type="transmembrane region" description="Helical" evidence="6">
    <location>
        <begin position="302"/>
        <end position="324"/>
    </location>
</feature>
<dbReference type="Pfam" id="PF12704">
    <property type="entry name" value="MacB_PCD"/>
    <property type="match status" value="2"/>
</dbReference>
<evidence type="ECO:0000259" key="8">
    <source>
        <dbReference type="Pfam" id="PF12704"/>
    </source>
</evidence>
<keyword evidence="4 6" id="KW-1133">Transmembrane helix</keyword>
<dbReference type="GO" id="GO:0022857">
    <property type="term" value="F:transmembrane transporter activity"/>
    <property type="evidence" value="ECO:0007669"/>
    <property type="project" value="TreeGrafter"/>
</dbReference>
<dbReference type="GO" id="GO:0005886">
    <property type="term" value="C:plasma membrane"/>
    <property type="evidence" value="ECO:0007669"/>
    <property type="project" value="UniProtKB-SubCell"/>
</dbReference>
<feature type="domain" description="MacB-like periplasmic core" evidence="8">
    <location>
        <begin position="20"/>
        <end position="209"/>
    </location>
</feature>
<reference evidence="9" key="1">
    <citation type="submission" date="2020-02" db="EMBL/GenBank/DDBJ databases">
        <authorList>
            <person name="Meier V. D."/>
        </authorList>
    </citation>
    <scope>NUCLEOTIDE SEQUENCE</scope>
    <source>
        <strain evidence="9">AVDCRST_MAG96</strain>
    </source>
</reference>
<feature type="transmembrane region" description="Helical" evidence="6">
    <location>
        <begin position="743"/>
        <end position="762"/>
    </location>
</feature>
<evidence type="ECO:0008006" key="10">
    <source>
        <dbReference type="Google" id="ProtNLM"/>
    </source>
</evidence>
<keyword evidence="5 6" id="KW-0472">Membrane</keyword>
<evidence type="ECO:0000256" key="3">
    <source>
        <dbReference type="ARBA" id="ARBA00022692"/>
    </source>
</evidence>
<keyword evidence="3 6" id="KW-0812">Transmembrane</keyword>
<proteinExistence type="predicted"/>
<dbReference type="InterPro" id="IPR025857">
    <property type="entry name" value="MacB_PCD"/>
</dbReference>
<feature type="transmembrane region" description="Helical" evidence="6">
    <location>
        <begin position="446"/>
        <end position="465"/>
    </location>
</feature>
<sequence length="814" mass="91483">MFKNHFKIALRNLLKRKAYSSINVIGLTVGIATVMVIFLVIRYENSYEDFNSRKDRIYRVVGTYSNRSNGEVTGRGSFVPIMLPDALRNDFPQLEKVAAIWNLGGAQIHIPMPGKDITNENKVKVSNGLFFVEPSLFDIFDYTWMGGSARGLTEPNTVVINQTLANQFFGNWKQAIGRTVEMWSFRVPLRVVGVFKDLPSNTDVEIRMGASYATHKKMSAEWFASNDWINAPWSLNCFLLLPKNTRGKQFNSQLDAFVNKYYPKELNGPEKKVTLAFQPLTDVHLNEDFNTYKGDALTHKELWSLALIGFFILFVACINFINLATAHSITRAKEIGVRKVIGSSRSQILKQFLNETFIITIIAVGLGCLVAKLCLPYIGNLMQKPLSLNILSSPIILAFLVILTLAVNMLAGFYPGVVLSRFNPIDAIKSKISTSNIGGISVRRGLVVLQFVIAQFLIIGTVVVIKQMQFFRNKSMGFEKNALALLELPSDSSGVANYNYLKDQMLKIPGVQAAAMCLDAPASFTTNNNTFYFNNEVTRKDFSVNLHFADTGYLNTFQIKLLAGRVPYPSDTMRELLVNETFVKKLGLTSANDIIGKTVSFDLNKKYPIVGVMHDFNNKSLKEAVAPFVLTTNSHGYTYIALRFDAKRMQPALAQVQRLFTKTYPTYIYDLNFVDEKIDQFYKTEAMASHLFKIASFLAIFISCLGLYGLVSFMAVQKTKEVGIRKVLGASIQNIVFLFSKEFTVLIGIAFLLAVPLGYFLMQRWLSGFYYHISINWFVFAFAIIISVIIAWITVGYKAIRAALANPVKSLRTE</sequence>
<feature type="transmembrane region" description="Helical" evidence="6">
    <location>
        <begin position="21"/>
        <end position="43"/>
    </location>
</feature>
<evidence type="ECO:0000256" key="1">
    <source>
        <dbReference type="ARBA" id="ARBA00004651"/>
    </source>
</evidence>
<feature type="domain" description="ABC3 transporter permease C-terminal" evidence="7">
    <location>
        <begin position="307"/>
        <end position="424"/>
    </location>
</feature>
<comment type="subcellular location">
    <subcellularLocation>
        <location evidence="1">Cell membrane</location>
        <topology evidence="1">Multi-pass membrane protein</topology>
    </subcellularLocation>
</comment>
<dbReference type="InterPro" id="IPR003838">
    <property type="entry name" value="ABC3_permease_C"/>
</dbReference>
<name>A0A6J4RLA5_9BACT</name>
<feature type="domain" description="MacB-like periplasmic core" evidence="8">
    <location>
        <begin position="452"/>
        <end position="657"/>
    </location>
</feature>
<feature type="transmembrane region" description="Helical" evidence="6">
    <location>
        <begin position="694"/>
        <end position="716"/>
    </location>
</feature>
<evidence type="ECO:0000313" key="9">
    <source>
        <dbReference type="EMBL" id="CAA9476332.1"/>
    </source>
</evidence>
<dbReference type="AlphaFoldDB" id="A0A6J4RLA5"/>
<feature type="transmembrane region" description="Helical" evidence="6">
    <location>
        <begin position="774"/>
        <end position="795"/>
    </location>
</feature>
<dbReference type="PANTHER" id="PTHR30572">
    <property type="entry name" value="MEMBRANE COMPONENT OF TRANSPORTER-RELATED"/>
    <property type="match status" value="1"/>
</dbReference>
<feature type="domain" description="ABC3 transporter permease C-terminal" evidence="7">
    <location>
        <begin position="694"/>
        <end position="804"/>
    </location>
</feature>